<dbReference type="Pfam" id="PF01569">
    <property type="entry name" value="PAP2"/>
    <property type="match status" value="1"/>
</dbReference>
<dbReference type="SUPFAM" id="SSF111331">
    <property type="entry name" value="NAD kinase/diacylglycerol kinase-like"/>
    <property type="match status" value="1"/>
</dbReference>
<dbReference type="SUPFAM" id="SSF48317">
    <property type="entry name" value="Acid phosphatase/Vanadium-dependent haloperoxidase"/>
    <property type="match status" value="1"/>
</dbReference>
<dbReference type="SMART" id="SM00014">
    <property type="entry name" value="acidPPc"/>
    <property type="match status" value="1"/>
</dbReference>
<evidence type="ECO:0000256" key="7">
    <source>
        <dbReference type="SAM" id="MobiDB-lite"/>
    </source>
</evidence>
<evidence type="ECO:0000256" key="5">
    <source>
        <dbReference type="ARBA" id="ARBA00022989"/>
    </source>
</evidence>
<evidence type="ECO:0000256" key="3">
    <source>
        <dbReference type="ARBA" id="ARBA00022692"/>
    </source>
</evidence>
<evidence type="ECO:0000256" key="4">
    <source>
        <dbReference type="ARBA" id="ARBA00022801"/>
    </source>
</evidence>
<keyword evidence="3" id="KW-0812">Transmembrane</keyword>
<dbReference type="SMART" id="SM00046">
    <property type="entry name" value="DAGKc"/>
    <property type="match status" value="1"/>
</dbReference>
<comment type="subcellular location">
    <subcellularLocation>
        <location evidence="1">Cell membrane</location>
        <topology evidence="1">Multi-pass membrane protein</topology>
    </subcellularLocation>
</comment>
<keyword evidence="10" id="KW-1185">Reference proteome</keyword>
<dbReference type="InterPro" id="IPR017438">
    <property type="entry name" value="ATP-NAD_kinase_N"/>
</dbReference>
<evidence type="ECO:0000259" key="8">
    <source>
        <dbReference type="PROSITE" id="PS50146"/>
    </source>
</evidence>
<dbReference type="Gene3D" id="2.60.200.40">
    <property type="match status" value="1"/>
</dbReference>
<dbReference type="Gene3D" id="1.20.144.10">
    <property type="entry name" value="Phosphatidic acid phosphatase type 2/haloperoxidase"/>
    <property type="match status" value="1"/>
</dbReference>
<dbReference type="Proteomes" id="UP000812013">
    <property type="component" value="Unassembled WGS sequence"/>
</dbReference>
<dbReference type="CDD" id="cd01610">
    <property type="entry name" value="PAP2_like"/>
    <property type="match status" value="1"/>
</dbReference>
<dbReference type="PANTHER" id="PTHR14969">
    <property type="entry name" value="SPHINGOSINE-1-PHOSPHATE PHOSPHOHYDROLASE"/>
    <property type="match status" value="1"/>
</dbReference>
<organism evidence="9 10">
    <name type="scientific">Streptomyces bambusae</name>
    <dbReference type="NCBI Taxonomy" id="1550616"/>
    <lineage>
        <taxon>Bacteria</taxon>
        <taxon>Bacillati</taxon>
        <taxon>Actinomycetota</taxon>
        <taxon>Actinomycetes</taxon>
        <taxon>Kitasatosporales</taxon>
        <taxon>Streptomycetaceae</taxon>
        <taxon>Streptomyces</taxon>
    </lineage>
</organism>
<feature type="region of interest" description="Disordered" evidence="7">
    <location>
        <begin position="1"/>
        <end position="25"/>
    </location>
</feature>
<keyword evidence="5" id="KW-1133">Transmembrane helix</keyword>
<evidence type="ECO:0000313" key="10">
    <source>
        <dbReference type="Proteomes" id="UP000812013"/>
    </source>
</evidence>
<comment type="caution">
    <text evidence="9">The sequence shown here is derived from an EMBL/GenBank/DDBJ whole genome shotgun (WGS) entry which is preliminary data.</text>
</comment>
<protein>
    <submittedName>
        <fullName evidence="9">Phosphatase PAP2 family protein</fullName>
    </submittedName>
</protein>
<dbReference type="RefSeq" id="WP_219669958.1">
    <property type="nucleotide sequence ID" value="NZ_WTFF01000214.1"/>
</dbReference>
<gene>
    <name evidence="9" type="ORF">GPJ59_25000</name>
</gene>
<feature type="domain" description="DAGKc" evidence="8">
    <location>
        <begin position="238"/>
        <end position="359"/>
    </location>
</feature>
<dbReference type="PROSITE" id="PS50146">
    <property type="entry name" value="DAGK"/>
    <property type="match status" value="1"/>
</dbReference>
<proteinExistence type="predicted"/>
<keyword evidence="6" id="KW-0472">Membrane</keyword>
<evidence type="ECO:0000256" key="2">
    <source>
        <dbReference type="ARBA" id="ARBA00022475"/>
    </source>
</evidence>
<evidence type="ECO:0000256" key="1">
    <source>
        <dbReference type="ARBA" id="ARBA00004651"/>
    </source>
</evidence>
<name>A0ABS6ZC84_9ACTN</name>
<dbReference type="PANTHER" id="PTHR14969:SF62">
    <property type="entry name" value="DECAPRENYLPHOSPHORYL-5-PHOSPHORIBOSE PHOSPHATASE RV3807C-RELATED"/>
    <property type="match status" value="1"/>
</dbReference>
<reference evidence="9 10" key="1">
    <citation type="submission" date="2019-12" db="EMBL/GenBank/DDBJ databases">
        <title>Genome sequence of Streptomyces bambusae.</title>
        <authorList>
            <person name="Bansal K."/>
            <person name="Choksket S."/>
            <person name="Korpole S."/>
            <person name="Patil P.B."/>
        </authorList>
    </citation>
    <scope>NUCLEOTIDE SEQUENCE [LARGE SCALE GENOMIC DNA]</scope>
    <source>
        <strain evidence="9 10">SK60</strain>
    </source>
</reference>
<dbReference type="InterPro" id="IPR001206">
    <property type="entry name" value="Diacylglycerol_kinase_cat_dom"/>
</dbReference>
<dbReference type="EMBL" id="WTFF01000214">
    <property type="protein sequence ID" value="MBW5485049.1"/>
    <property type="molecule type" value="Genomic_DNA"/>
</dbReference>
<keyword evidence="4" id="KW-0378">Hydrolase</keyword>
<dbReference type="InterPro" id="IPR000326">
    <property type="entry name" value="PAP2/HPO"/>
</dbReference>
<evidence type="ECO:0000256" key="6">
    <source>
        <dbReference type="ARBA" id="ARBA00023136"/>
    </source>
</evidence>
<sequence length="536" mass="54490">MPIWTGTTPGTTGTSTTTGRGTGTRAARVTATGVKTHAHPLTWWGAVGRWDRALFDAVARRHWPGADRVLPRLGRAANHGVLWGGTAAVLAVFGSASARRAAARGVASLALASATINTVGKWSVRRPRPLLEGVPAVRQLATQPTTTSFPSGHSASAFAFAAGLALEHPGWGAVVAPVAVAVAFSRVYTGVHYPTDVLAGAALGVAAGATVRRLARDVEETRAVPGHERPAAGAPALPDGAGLVVVVNNGAGTAAPAGLAAVRAALPRAELVRCPSWKLGAVLEEAAGRATVLGVYGGDGTVNAGATAALRAGIPLAVLPGGTLNHFALDLGLTGPEDTCRAVAAGHAVRVGVGRFTPGPAEGGGGGGGEDGRAGYFLNTFSIGAYPELLRYRLEWAPQIGGGAAALLAAVRVLRSRRPVGLRLAGRPRSVWLLFAGNGVYHGSGATPRRRLTLGEGLLDVRLVHGGGRPGPRLLAAALAGPLTRSPVHTATRLRSLRIAGIPPGTPLAYDGEYAVAPASCVLEGLPEALTVYRPR</sequence>
<keyword evidence="2" id="KW-1003">Cell membrane</keyword>
<accession>A0ABS6ZC84</accession>
<evidence type="ECO:0000313" key="9">
    <source>
        <dbReference type="EMBL" id="MBW5485049.1"/>
    </source>
</evidence>
<dbReference type="Pfam" id="PF00781">
    <property type="entry name" value="DAGK_cat"/>
    <property type="match status" value="1"/>
</dbReference>
<dbReference type="Gene3D" id="3.40.50.10330">
    <property type="entry name" value="Probable inorganic polyphosphate/atp-NAD kinase, domain 1"/>
    <property type="match status" value="1"/>
</dbReference>
<dbReference type="InterPro" id="IPR016064">
    <property type="entry name" value="NAD/diacylglycerol_kinase_sf"/>
</dbReference>
<dbReference type="InterPro" id="IPR036938">
    <property type="entry name" value="PAP2/HPO_sf"/>
</dbReference>